<feature type="domain" description="ABC transporter" evidence="4">
    <location>
        <begin position="317"/>
        <end position="539"/>
    </location>
</feature>
<dbReference type="PROSITE" id="PS50893">
    <property type="entry name" value="ABC_TRANSPORTER_2"/>
    <property type="match status" value="2"/>
</dbReference>
<dbReference type="Proteomes" id="UP000051673">
    <property type="component" value="Unassembled WGS sequence"/>
</dbReference>
<dbReference type="Pfam" id="PF00005">
    <property type="entry name" value="ABC_tran"/>
    <property type="match status" value="2"/>
</dbReference>
<gene>
    <name evidence="5" type="ORF">IV67_GL000247</name>
</gene>
<dbReference type="Pfam" id="PF16326">
    <property type="entry name" value="ABC_tran_CTD"/>
    <property type="match status" value="1"/>
</dbReference>
<dbReference type="EMBL" id="JQCD01000024">
    <property type="protein sequence ID" value="KRN76742.1"/>
    <property type="molecule type" value="Genomic_DNA"/>
</dbReference>
<dbReference type="InterPro" id="IPR017871">
    <property type="entry name" value="ABC_transporter-like_CS"/>
</dbReference>
<dbReference type="OrthoDB" id="9760950at2"/>
<dbReference type="STRING" id="1620.IV67_GL000247"/>
<dbReference type="InterPro" id="IPR032524">
    <property type="entry name" value="ABC_tran_C"/>
</dbReference>
<dbReference type="InterPro" id="IPR032781">
    <property type="entry name" value="ABC_tran_Xtn"/>
</dbReference>
<evidence type="ECO:0000313" key="5">
    <source>
        <dbReference type="EMBL" id="KRN76742.1"/>
    </source>
</evidence>
<keyword evidence="3" id="KW-0175">Coiled coil</keyword>
<dbReference type="Pfam" id="PF12848">
    <property type="entry name" value="ABC_tran_Xtn"/>
    <property type="match status" value="1"/>
</dbReference>
<dbReference type="GO" id="GO:0016887">
    <property type="term" value="F:ATP hydrolysis activity"/>
    <property type="evidence" value="ECO:0007669"/>
    <property type="project" value="InterPro"/>
</dbReference>
<organism evidence="5 6">
    <name type="scientific">Weissella minor</name>
    <dbReference type="NCBI Taxonomy" id="1620"/>
    <lineage>
        <taxon>Bacteria</taxon>
        <taxon>Bacillati</taxon>
        <taxon>Bacillota</taxon>
        <taxon>Bacilli</taxon>
        <taxon>Lactobacillales</taxon>
        <taxon>Lactobacillaceae</taxon>
        <taxon>Weissella</taxon>
    </lineage>
</organism>
<dbReference type="InterPro" id="IPR003439">
    <property type="entry name" value="ABC_transporter-like_ATP-bd"/>
</dbReference>
<feature type="coiled-coil region" evidence="3">
    <location>
        <begin position="579"/>
        <end position="637"/>
    </location>
</feature>
<dbReference type="InterPro" id="IPR051309">
    <property type="entry name" value="ABCF_ATPase"/>
</dbReference>
<evidence type="ECO:0000256" key="2">
    <source>
        <dbReference type="ARBA" id="ARBA00022840"/>
    </source>
</evidence>
<evidence type="ECO:0000256" key="3">
    <source>
        <dbReference type="SAM" id="Coils"/>
    </source>
</evidence>
<dbReference type="PANTHER" id="PTHR42855">
    <property type="entry name" value="ABC TRANSPORTER ATP-BINDING SUBUNIT"/>
    <property type="match status" value="1"/>
</dbReference>
<dbReference type="InterPro" id="IPR027417">
    <property type="entry name" value="P-loop_NTPase"/>
</dbReference>
<evidence type="ECO:0000259" key="4">
    <source>
        <dbReference type="PROSITE" id="PS50893"/>
    </source>
</evidence>
<dbReference type="InterPro" id="IPR037118">
    <property type="entry name" value="Val-tRNA_synth_C_sf"/>
</dbReference>
<keyword evidence="2" id="KW-0067">ATP-binding</keyword>
<sequence length="640" mass="72057">MKQFRANNLTSIYGEKTLLDHISFLIETGDRVGVIGVNGSGKTTLLNAISGLTPADSGDLEMPNDYTIGYLQQDPDLDDDKKVMDAVFSGAQPVFQLIRDYESALDAYAANPEDAKIEQRFTKLQAQMDQDDAWLAESEVKSILTQLHLPDLDMKVSQLSGGQKKRVGLAQVLIQAPDLLLLDEPTNHLDFDSIAWLEKYLSEYRGAVMTVTHDRYFLDHVTNRIFELSFGQLYEYTGNYQDFVQAKAERVAASKVADHKNEQLYKKELAWMKTGAKARSTKQKARENRFAEISDQRGTLQLDDEVEVSLGQSRLGKKVINVEQADLAFDDRVILKDFNELIQANERIGITGPNGTGKSTLLNVIAGRQQLDSGIVEIGETVKMAFYTQQTEPIPEDKRVIEYLSDVAEAIVDQAGNRVSVSDLLEQFLFPSMMHGTLIRKLSGGEKRRLYLLKLLMQSPNVLLLDEPTNDLDIGTLTVLEDYLHQFVGTVITVSHDRYFLDKVADKLLILHGQGEITRYAGLFSDYLAQYGAPTIENAPSKQHHDTEAKLDASASSVETPIVEKPKKKKLTWSEKQEWETIEDDIAKLEAQVEKIEADMIENGADFSQLSILQHDLEETNQALEDKMNRWEELSERVED</sequence>
<dbReference type="RefSeq" id="WP_057787392.1">
    <property type="nucleotide sequence ID" value="NZ_JQCD01000024.1"/>
</dbReference>
<dbReference type="PANTHER" id="PTHR42855:SF1">
    <property type="entry name" value="ABC TRANSPORTER DOMAIN-CONTAINING PROTEIN"/>
    <property type="match status" value="1"/>
</dbReference>
<protein>
    <submittedName>
        <fullName evidence="5">ABC transporter ATPase</fullName>
    </submittedName>
</protein>
<proteinExistence type="predicted"/>
<dbReference type="InterPro" id="IPR003593">
    <property type="entry name" value="AAA+_ATPase"/>
</dbReference>
<dbReference type="SUPFAM" id="SSF52540">
    <property type="entry name" value="P-loop containing nucleoside triphosphate hydrolases"/>
    <property type="match status" value="2"/>
</dbReference>
<reference evidence="5 6" key="1">
    <citation type="journal article" date="2015" name="Genome Announc.">
        <title>Expanding the biotechnology potential of lactobacilli through comparative genomics of 213 strains and associated genera.</title>
        <authorList>
            <person name="Sun Z."/>
            <person name="Harris H.M."/>
            <person name="McCann A."/>
            <person name="Guo C."/>
            <person name="Argimon S."/>
            <person name="Zhang W."/>
            <person name="Yang X."/>
            <person name="Jeffery I.B."/>
            <person name="Cooney J.C."/>
            <person name="Kagawa T.F."/>
            <person name="Liu W."/>
            <person name="Song Y."/>
            <person name="Salvetti E."/>
            <person name="Wrobel A."/>
            <person name="Rasinkangas P."/>
            <person name="Parkhill J."/>
            <person name="Rea M.C."/>
            <person name="O'Sullivan O."/>
            <person name="Ritari J."/>
            <person name="Douillard F.P."/>
            <person name="Paul Ross R."/>
            <person name="Yang R."/>
            <person name="Briner A.E."/>
            <person name="Felis G.E."/>
            <person name="de Vos W.M."/>
            <person name="Barrangou R."/>
            <person name="Klaenhammer T.R."/>
            <person name="Caufield P.W."/>
            <person name="Cui Y."/>
            <person name="Zhang H."/>
            <person name="O'Toole P.W."/>
        </authorList>
    </citation>
    <scope>NUCLEOTIDE SEQUENCE [LARGE SCALE GENOMIC DNA]</scope>
    <source>
        <strain evidence="5 6">DSM 20014</strain>
    </source>
</reference>
<dbReference type="Gene3D" id="1.10.287.380">
    <property type="entry name" value="Valyl-tRNA synthetase, C-terminal domain"/>
    <property type="match status" value="1"/>
</dbReference>
<keyword evidence="1" id="KW-0547">Nucleotide-binding</keyword>
<dbReference type="SMART" id="SM00382">
    <property type="entry name" value="AAA"/>
    <property type="match status" value="2"/>
</dbReference>
<dbReference type="GO" id="GO:0005524">
    <property type="term" value="F:ATP binding"/>
    <property type="evidence" value="ECO:0007669"/>
    <property type="project" value="UniProtKB-KW"/>
</dbReference>
<dbReference type="CDD" id="cd03221">
    <property type="entry name" value="ABCF_EF-3"/>
    <property type="match status" value="2"/>
</dbReference>
<evidence type="ECO:0000313" key="6">
    <source>
        <dbReference type="Proteomes" id="UP000051673"/>
    </source>
</evidence>
<keyword evidence="6" id="KW-1185">Reference proteome</keyword>
<dbReference type="PATRIC" id="fig|1620.3.peg.252"/>
<dbReference type="AlphaFoldDB" id="A0A0R2JLJ4"/>
<dbReference type="Gene3D" id="3.40.50.300">
    <property type="entry name" value="P-loop containing nucleotide triphosphate hydrolases"/>
    <property type="match status" value="2"/>
</dbReference>
<dbReference type="FunFam" id="3.40.50.300:FF:000011">
    <property type="entry name" value="Putative ABC transporter ATP-binding component"/>
    <property type="match status" value="1"/>
</dbReference>
<feature type="domain" description="ABC transporter" evidence="4">
    <location>
        <begin position="4"/>
        <end position="255"/>
    </location>
</feature>
<dbReference type="PROSITE" id="PS00211">
    <property type="entry name" value="ABC_TRANSPORTER_1"/>
    <property type="match status" value="1"/>
</dbReference>
<name>A0A0R2JLJ4_9LACO</name>
<comment type="caution">
    <text evidence="5">The sequence shown here is derived from an EMBL/GenBank/DDBJ whole genome shotgun (WGS) entry which is preliminary data.</text>
</comment>
<evidence type="ECO:0000256" key="1">
    <source>
        <dbReference type="ARBA" id="ARBA00022741"/>
    </source>
</evidence>
<accession>A0A0R2JLJ4</accession>
<dbReference type="GO" id="GO:0003677">
    <property type="term" value="F:DNA binding"/>
    <property type="evidence" value="ECO:0007669"/>
    <property type="project" value="InterPro"/>
</dbReference>